<dbReference type="GO" id="GO:0016020">
    <property type="term" value="C:membrane"/>
    <property type="evidence" value="ECO:0007669"/>
    <property type="project" value="UniProtKB-SubCell"/>
</dbReference>
<dbReference type="PANTHER" id="PTHR11040">
    <property type="entry name" value="ZINC/IRON TRANSPORTER"/>
    <property type="match status" value="1"/>
</dbReference>
<dbReference type="InterPro" id="IPR003689">
    <property type="entry name" value="ZIP"/>
</dbReference>
<dbReference type="PANTHER" id="PTHR11040:SF205">
    <property type="entry name" value="ZINC TRANSPORTER ZUPT"/>
    <property type="match status" value="1"/>
</dbReference>
<dbReference type="AlphaFoldDB" id="A0A7C4GJZ6"/>
<keyword evidence="4 5" id="KW-0472">Membrane</keyword>
<feature type="transmembrane region" description="Helical" evidence="5">
    <location>
        <begin position="195"/>
        <end position="218"/>
    </location>
</feature>
<evidence type="ECO:0000256" key="3">
    <source>
        <dbReference type="ARBA" id="ARBA00022989"/>
    </source>
</evidence>
<organism evidence="6">
    <name type="scientific">candidate division WOR-3 bacterium</name>
    <dbReference type="NCBI Taxonomy" id="2052148"/>
    <lineage>
        <taxon>Bacteria</taxon>
        <taxon>Bacteria division WOR-3</taxon>
    </lineage>
</organism>
<feature type="transmembrane region" description="Helical" evidence="5">
    <location>
        <begin position="162"/>
        <end position="183"/>
    </location>
</feature>
<reference evidence="6" key="1">
    <citation type="journal article" date="2020" name="mSystems">
        <title>Genome- and Community-Level Interaction Insights into Carbon Utilization and Element Cycling Functions of Hydrothermarchaeota in Hydrothermal Sediment.</title>
        <authorList>
            <person name="Zhou Z."/>
            <person name="Liu Y."/>
            <person name="Xu W."/>
            <person name="Pan J."/>
            <person name="Luo Z.H."/>
            <person name="Li M."/>
        </authorList>
    </citation>
    <scope>NUCLEOTIDE SEQUENCE [LARGE SCALE GENOMIC DNA]</scope>
    <source>
        <strain evidence="6">SpSt-488</strain>
    </source>
</reference>
<feature type="transmembrane region" description="Helical" evidence="5">
    <location>
        <begin position="6"/>
        <end position="29"/>
    </location>
</feature>
<dbReference type="Pfam" id="PF02535">
    <property type="entry name" value="Zip"/>
    <property type="match status" value="1"/>
</dbReference>
<name>A0A7C4GJZ6_UNCW3</name>
<gene>
    <name evidence="6" type="primary">zupT</name>
    <name evidence="6" type="ORF">ENS41_08870</name>
</gene>
<keyword evidence="2 5" id="KW-0812">Transmembrane</keyword>
<comment type="subcellular location">
    <subcellularLocation>
        <location evidence="1">Membrane</location>
        <topology evidence="1">Multi-pass membrane protein</topology>
    </subcellularLocation>
</comment>
<keyword evidence="3 5" id="KW-1133">Transmembrane helix</keyword>
<accession>A0A7C4GJZ6</accession>
<proteinExistence type="predicted"/>
<evidence type="ECO:0000256" key="5">
    <source>
        <dbReference type="SAM" id="Phobius"/>
    </source>
</evidence>
<evidence type="ECO:0000256" key="4">
    <source>
        <dbReference type="ARBA" id="ARBA00023136"/>
    </source>
</evidence>
<feature type="transmembrane region" description="Helical" evidence="5">
    <location>
        <begin position="36"/>
        <end position="54"/>
    </location>
</feature>
<feature type="transmembrane region" description="Helical" evidence="5">
    <location>
        <begin position="257"/>
        <end position="276"/>
    </location>
</feature>
<feature type="transmembrane region" description="Helical" evidence="5">
    <location>
        <begin position="66"/>
        <end position="87"/>
    </location>
</feature>
<dbReference type="EMBL" id="DSUT01000186">
    <property type="protein sequence ID" value="HGK29039.1"/>
    <property type="molecule type" value="Genomic_DNA"/>
</dbReference>
<dbReference type="NCBIfam" id="NF003243">
    <property type="entry name" value="PRK04201.1"/>
    <property type="match status" value="1"/>
</dbReference>
<comment type="caution">
    <text evidence="6">The sequence shown here is derived from an EMBL/GenBank/DDBJ whole genome shotgun (WGS) entry which is preliminary data.</text>
</comment>
<evidence type="ECO:0000256" key="1">
    <source>
        <dbReference type="ARBA" id="ARBA00004141"/>
    </source>
</evidence>
<evidence type="ECO:0000256" key="2">
    <source>
        <dbReference type="ARBA" id="ARBA00022692"/>
    </source>
</evidence>
<protein>
    <submittedName>
        <fullName evidence="6">Zinc transporter ZupT</fullName>
    </submittedName>
</protein>
<sequence length="277" mass="28833">MHANFVYALVLSAVAGTATVLGSLVAFAVRRPGARFMAFSLGFSAGVMLLVSFAELLRTGIESLGFMPALLAFFAGLGLMFLVDVLVPHVFVAEQGPVEDKGQCFGQETAAGPGRHRWRGGRPAPDPSRLLRTGLLVAVGIGIHNLPEGMATFAGALKSRGLGLAIAGAIALHNIPEGLAVAVPVFCATGSRRKALWWSALSGMSELAGALLAAAVMMPFLSDRLLNVMLAGVAGLMVFISLDELIPGSYAYGHEHMSVAGIALGMMVMAASVWLLM</sequence>
<evidence type="ECO:0000313" key="6">
    <source>
        <dbReference type="EMBL" id="HGK29039.1"/>
    </source>
</evidence>
<dbReference type="GO" id="GO:0005385">
    <property type="term" value="F:zinc ion transmembrane transporter activity"/>
    <property type="evidence" value="ECO:0007669"/>
    <property type="project" value="TreeGrafter"/>
</dbReference>
<feature type="transmembrane region" description="Helical" evidence="5">
    <location>
        <begin position="225"/>
        <end position="242"/>
    </location>
</feature>